<dbReference type="PANTHER" id="PTHR10587">
    <property type="entry name" value="GLYCOSYL TRANSFERASE-RELATED"/>
    <property type="match status" value="1"/>
</dbReference>
<feature type="region of interest" description="Disordered" evidence="1">
    <location>
        <begin position="1"/>
        <end position="27"/>
    </location>
</feature>
<dbReference type="Pfam" id="PF02775">
    <property type="entry name" value="TPP_enzyme_C"/>
    <property type="match status" value="1"/>
</dbReference>
<evidence type="ECO:0000313" key="4">
    <source>
        <dbReference type="Proteomes" id="UP001206206"/>
    </source>
</evidence>
<dbReference type="SUPFAM" id="SSF52518">
    <property type="entry name" value="Thiamin diphosphate-binding fold (THDP-binding)"/>
    <property type="match status" value="1"/>
</dbReference>
<evidence type="ECO:0000256" key="1">
    <source>
        <dbReference type="SAM" id="MobiDB-lite"/>
    </source>
</evidence>
<comment type="caution">
    <text evidence="3">The sequence shown here is derived from an EMBL/GenBank/DDBJ whole genome shotgun (WGS) entry which is preliminary data.</text>
</comment>
<evidence type="ECO:0000313" key="3">
    <source>
        <dbReference type="EMBL" id="MCQ4044692.1"/>
    </source>
</evidence>
<evidence type="ECO:0000259" key="2">
    <source>
        <dbReference type="PROSITE" id="PS51677"/>
    </source>
</evidence>
<dbReference type="InterPro" id="IPR029061">
    <property type="entry name" value="THDP-binding"/>
</dbReference>
<protein>
    <submittedName>
        <fullName evidence="3">Polysaccharide deacetylase family protein</fullName>
    </submittedName>
</protein>
<organism evidence="3 4">
    <name type="scientific">Streptantibioticus rubrisoli</name>
    <dbReference type="NCBI Taxonomy" id="1387313"/>
    <lineage>
        <taxon>Bacteria</taxon>
        <taxon>Bacillati</taxon>
        <taxon>Actinomycetota</taxon>
        <taxon>Actinomycetes</taxon>
        <taxon>Kitasatosporales</taxon>
        <taxon>Streptomycetaceae</taxon>
        <taxon>Streptantibioticus</taxon>
    </lineage>
</organism>
<dbReference type="Gene3D" id="3.20.20.370">
    <property type="entry name" value="Glycoside hydrolase/deacetylase"/>
    <property type="match status" value="1"/>
</dbReference>
<dbReference type="RefSeq" id="WP_255930676.1">
    <property type="nucleotide sequence ID" value="NZ_JANFNH010000030.1"/>
</dbReference>
<accession>A0ABT1PH48</accession>
<dbReference type="EMBL" id="JANFNH010000030">
    <property type="protein sequence ID" value="MCQ4044692.1"/>
    <property type="molecule type" value="Genomic_DNA"/>
</dbReference>
<dbReference type="InterPro" id="IPR002509">
    <property type="entry name" value="NODB_dom"/>
</dbReference>
<gene>
    <name evidence="3" type="ORF">NON19_22320</name>
</gene>
<proteinExistence type="predicted"/>
<dbReference type="InterPro" id="IPR050248">
    <property type="entry name" value="Polysacc_deacetylase_ArnD"/>
</dbReference>
<feature type="region of interest" description="Disordered" evidence="1">
    <location>
        <begin position="86"/>
        <end position="111"/>
    </location>
</feature>
<dbReference type="Pfam" id="PF01522">
    <property type="entry name" value="Polysacc_deac_1"/>
    <property type="match status" value="1"/>
</dbReference>
<sequence length="347" mass="37457">MANALPHAVGAALADPGRPTVSLSGDGELDMLPGELVPRTGNVPECHTAHEQRIREHSTVKRHNQRSRFYGALAGAVTLAVTTSGCGAADSASDSAPPPATTTATASASSSAPAVDAAAWRKWGLTPLPAAPEPPADKPLKLSATGPVPVFAHIPTTQKVVFLTLDDGAEKDPKFIEMIRDLKIPITMFLMNDAIKDDYGYFKPLQQLGNHIQNHTLHHPVMNTVPLARQKEEVCGDQKILTHQYGTAPLLFRPPYGAYNAATKTAVGECGPRAIVWWRESMQINDMQYQAGDHKLRPGDIILAHFRGPKELKGATMTEMFGNLLKRVQEQGFAVARLEDYIQAPAA</sequence>
<dbReference type="SUPFAM" id="SSF88713">
    <property type="entry name" value="Glycoside hydrolase/deacetylase"/>
    <property type="match status" value="1"/>
</dbReference>
<dbReference type="PANTHER" id="PTHR10587:SF134">
    <property type="entry name" value="SECRETED PROTEIN"/>
    <property type="match status" value="1"/>
</dbReference>
<feature type="domain" description="NodB homology" evidence="2">
    <location>
        <begin position="159"/>
        <end position="336"/>
    </location>
</feature>
<keyword evidence="4" id="KW-1185">Reference proteome</keyword>
<dbReference type="InterPro" id="IPR011330">
    <property type="entry name" value="Glyco_hydro/deAcase_b/a-brl"/>
</dbReference>
<reference evidence="3 4" key="1">
    <citation type="submission" date="2022-06" db="EMBL/GenBank/DDBJ databases">
        <title>Draft genome sequence of type strain Streptomyces rubrisoli DSM 42083.</title>
        <authorList>
            <person name="Duangmal K."/>
            <person name="Klaysubun C."/>
        </authorList>
    </citation>
    <scope>NUCLEOTIDE SEQUENCE [LARGE SCALE GENOMIC DNA]</scope>
    <source>
        <strain evidence="3 4">DSM 42083</strain>
    </source>
</reference>
<dbReference type="PROSITE" id="PS51677">
    <property type="entry name" value="NODB"/>
    <property type="match status" value="1"/>
</dbReference>
<dbReference type="Proteomes" id="UP001206206">
    <property type="component" value="Unassembled WGS sequence"/>
</dbReference>
<dbReference type="CDD" id="cd10917">
    <property type="entry name" value="CE4_NodB_like_6s_7s"/>
    <property type="match status" value="1"/>
</dbReference>
<dbReference type="Gene3D" id="3.40.50.970">
    <property type="match status" value="1"/>
</dbReference>
<dbReference type="InterPro" id="IPR011766">
    <property type="entry name" value="TPP_enzyme_TPP-bd"/>
</dbReference>
<name>A0ABT1PH48_9ACTN</name>